<dbReference type="RefSeq" id="WP_305104706.1">
    <property type="nucleotide sequence ID" value="NZ_JAUTWS010000014.1"/>
</dbReference>
<keyword evidence="2" id="KW-1133">Transmembrane helix</keyword>
<comment type="caution">
    <text evidence="3">The sequence shown here is derived from an EMBL/GenBank/DDBJ whole genome shotgun (WGS) entry which is preliminary data.</text>
</comment>
<keyword evidence="4" id="KW-1185">Reference proteome</keyword>
<keyword evidence="2" id="KW-0472">Membrane</keyword>
<evidence type="ECO:0000313" key="4">
    <source>
        <dbReference type="Proteomes" id="UP001243009"/>
    </source>
</evidence>
<accession>A0ABT9E100</accession>
<evidence type="ECO:0000256" key="1">
    <source>
        <dbReference type="SAM" id="MobiDB-lite"/>
    </source>
</evidence>
<keyword evidence="2" id="KW-0812">Transmembrane</keyword>
<organism evidence="3 4">
    <name type="scientific">Paracraurococcus lichenis</name>
    <dbReference type="NCBI Taxonomy" id="3064888"/>
    <lineage>
        <taxon>Bacteria</taxon>
        <taxon>Pseudomonadati</taxon>
        <taxon>Pseudomonadota</taxon>
        <taxon>Alphaproteobacteria</taxon>
        <taxon>Acetobacterales</taxon>
        <taxon>Roseomonadaceae</taxon>
        <taxon>Paracraurococcus</taxon>
    </lineage>
</organism>
<dbReference type="EMBL" id="JAUTWS010000014">
    <property type="protein sequence ID" value="MDO9709839.1"/>
    <property type="molecule type" value="Genomic_DNA"/>
</dbReference>
<feature type="transmembrane region" description="Helical" evidence="2">
    <location>
        <begin position="38"/>
        <end position="58"/>
    </location>
</feature>
<feature type="region of interest" description="Disordered" evidence="1">
    <location>
        <begin position="1"/>
        <end position="34"/>
    </location>
</feature>
<feature type="transmembrane region" description="Helical" evidence="2">
    <location>
        <begin position="78"/>
        <end position="98"/>
    </location>
</feature>
<name>A0ABT9E100_9PROT</name>
<gene>
    <name evidence="3" type="ORF">Q7A36_15915</name>
</gene>
<evidence type="ECO:0008006" key="5">
    <source>
        <dbReference type="Google" id="ProtNLM"/>
    </source>
</evidence>
<proteinExistence type="predicted"/>
<evidence type="ECO:0000256" key="2">
    <source>
        <dbReference type="SAM" id="Phobius"/>
    </source>
</evidence>
<reference evidence="3 4" key="1">
    <citation type="submission" date="2023-08" db="EMBL/GenBank/DDBJ databases">
        <title>The draft genome sequence of Paracraurococcus sp. LOR1-02.</title>
        <authorList>
            <person name="Kingkaew E."/>
            <person name="Tanasupawat S."/>
        </authorList>
    </citation>
    <scope>NUCLEOTIDE SEQUENCE [LARGE SCALE GENOMIC DNA]</scope>
    <source>
        <strain evidence="3 4">LOR1-02</strain>
    </source>
</reference>
<sequence length="190" mass="20303">MARLDPDLDRSTRAMASRDRSGREPGRPPPRRGGMPRLAFLAVLLTALALVPAGAHLLALPNKLAMGRDAYLAAQAAYAGWAKAGSFPIAAILACLALAHRQQRPPASPWPALVAALLLAAGLMVFFVWTYPTNLATRHWTVLPEGWEALRAQWEWSHAANALLTLGALCAALKAALSPAPAPAPERRSR</sequence>
<evidence type="ECO:0000313" key="3">
    <source>
        <dbReference type="EMBL" id="MDO9709839.1"/>
    </source>
</evidence>
<feature type="compositionally biased region" description="Basic and acidic residues" evidence="1">
    <location>
        <begin position="1"/>
        <end position="26"/>
    </location>
</feature>
<feature type="transmembrane region" description="Helical" evidence="2">
    <location>
        <begin position="110"/>
        <end position="131"/>
    </location>
</feature>
<dbReference type="Proteomes" id="UP001243009">
    <property type="component" value="Unassembled WGS sequence"/>
</dbReference>
<protein>
    <recommendedName>
        <fullName evidence="5">DUF1772 domain-containing protein</fullName>
    </recommendedName>
</protein>